<dbReference type="AlphaFoldDB" id="A0A9D3XK12"/>
<feature type="region of interest" description="Disordered" evidence="1">
    <location>
        <begin position="87"/>
        <end position="120"/>
    </location>
</feature>
<proteinExistence type="predicted"/>
<evidence type="ECO:0000256" key="1">
    <source>
        <dbReference type="SAM" id="MobiDB-lite"/>
    </source>
</evidence>
<keyword evidence="2" id="KW-0812">Transmembrane</keyword>
<evidence type="ECO:0000313" key="4">
    <source>
        <dbReference type="Proteomes" id="UP000827986"/>
    </source>
</evidence>
<evidence type="ECO:0000256" key="2">
    <source>
        <dbReference type="SAM" id="Phobius"/>
    </source>
</evidence>
<feature type="non-terminal residue" evidence="3">
    <location>
        <position position="120"/>
    </location>
</feature>
<dbReference type="Proteomes" id="UP000827986">
    <property type="component" value="Unassembled WGS sequence"/>
</dbReference>
<reference evidence="3" key="1">
    <citation type="submission" date="2021-09" db="EMBL/GenBank/DDBJ databases">
        <title>The genome of Mauremys mutica provides insights into the evolution of semi-aquatic lifestyle.</title>
        <authorList>
            <person name="Gong S."/>
            <person name="Gao Y."/>
        </authorList>
    </citation>
    <scope>NUCLEOTIDE SEQUENCE</scope>
    <source>
        <strain evidence="3">MM-2020</strain>
        <tissue evidence="3">Muscle</tissue>
    </source>
</reference>
<feature type="transmembrane region" description="Helical" evidence="2">
    <location>
        <begin position="48"/>
        <end position="72"/>
    </location>
</feature>
<keyword evidence="2" id="KW-0472">Membrane</keyword>
<gene>
    <name evidence="3" type="ORF">KIL84_002160</name>
</gene>
<organism evidence="3 4">
    <name type="scientific">Mauremys mutica</name>
    <name type="common">yellowpond turtle</name>
    <dbReference type="NCBI Taxonomy" id="74926"/>
    <lineage>
        <taxon>Eukaryota</taxon>
        <taxon>Metazoa</taxon>
        <taxon>Chordata</taxon>
        <taxon>Craniata</taxon>
        <taxon>Vertebrata</taxon>
        <taxon>Euteleostomi</taxon>
        <taxon>Archelosauria</taxon>
        <taxon>Testudinata</taxon>
        <taxon>Testudines</taxon>
        <taxon>Cryptodira</taxon>
        <taxon>Durocryptodira</taxon>
        <taxon>Testudinoidea</taxon>
        <taxon>Geoemydidae</taxon>
        <taxon>Geoemydinae</taxon>
        <taxon>Mauremys</taxon>
    </lineage>
</organism>
<keyword evidence="4" id="KW-1185">Reference proteome</keyword>
<keyword evidence="2" id="KW-1133">Transmembrane helix</keyword>
<comment type="caution">
    <text evidence="3">The sequence shown here is derived from an EMBL/GenBank/DDBJ whole genome shotgun (WGS) entry which is preliminary data.</text>
</comment>
<evidence type="ECO:0000313" key="3">
    <source>
        <dbReference type="EMBL" id="KAH1181226.1"/>
    </source>
</evidence>
<sequence length="120" mass="12787">MQHQAQTSGQGVSGCRVAILHCAGQQQTVVSVLPLGKGSMAQGLILTLWVWILRSTLVLLLLVSAPIITCILRKRAIAQPIQKAVGGNGREEEMNGFRGRSMKMEESLNPPYGDCTGASG</sequence>
<name>A0A9D3XK12_9SAUR</name>
<accession>A0A9D3XK12</accession>
<protein>
    <submittedName>
        <fullName evidence="3">Uncharacterized protein</fullName>
    </submittedName>
</protein>
<dbReference type="EMBL" id="JAHDVG010000469">
    <property type="protein sequence ID" value="KAH1181226.1"/>
    <property type="molecule type" value="Genomic_DNA"/>
</dbReference>